<dbReference type="EMBL" id="KK198757">
    <property type="protein sequence ID" value="KCW73101.1"/>
    <property type="molecule type" value="Genomic_DNA"/>
</dbReference>
<evidence type="ECO:0000256" key="1">
    <source>
        <dbReference type="PROSITE-ProRule" id="PRU00175"/>
    </source>
</evidence>
<dbReference type="PANTHER" id="PTHR13198:SF4">
    <property type="entry name" value="E3 UBIQUITIN-PROTEIN LIGASE RNF25"/>
    <property type="match status" value="1"/>
</dbReference>
<dbReference type="Gene3D" id="3.10.110.10">
    <property type="entry name" value="Ubiquitin Conjugating Enzyme"/>
    <property type="match status" value="1"/>
</dbReference>
<keyword evidence="1" id="KW-0863">Zinc-finger</keyword>
<dbReference type="InterPro" id="IPR013083">
    <property type="entry name" value="Znf_RING/FYVE/PHD"/>
</dbReference>
<dbReference type="Gene3D" id="3.30.40.10">
    <property type="entry name" value="Zinc/RING finger domain, C3HC4 (zinc finger)"/>
    <property type="match status" value="1"/>
</dbReference>
<dbReference type="FunCoup" id="A0A059C4J0">
    <property type="interactions" value="2199"/>
</dbReference>
<dbReference type="GO" id="GO:0061630">
    <property type="term" value="F:ubiquitin protein ligase activity"/>
    <property type="evidence" value="ECO:0000318"/>
    <property type="project" value="GO_Central"/>
</dbReference>
<dbReference type="OrthoDB" id="432311at2759"/>
<dbReference type="PROSITE" id="PS50089">
    <property type="entry name" value="ZF_RING_2"/>
    <property type="match status" value="1"/>
</dbReference>
<feature type="compositionally biased region" description="Polar residues" evidence="2">
    <location>
        <begin position="271"/>
        <end position="287"/>
    </location>
</feature>
<feature type="domain" description="RWD" evidence="4">
    <location>
        <begin position="11"/>
        <end position="117"/>
    </location>
</feature>
<feature type="compositionally biased region" description="Basic residues" evidence="2">
    <location>
        <begin position="342"/>
        <end position="351"/>
    </location>
</feature>
<dbReference type="SMART" id="SM00184">
    <property type="entry name" value="RING"/>
    <property type="match status" value="1"/>
</dbReference>
<organism evidence="5">
    <name type="scientific">Eucalyptus grandis</name>
    <name type="common">Flooded gum</name>
    <dbReference type="NCBI Taxonomy" id="71139"/>
    <lineage>
        <taxon>Eukaryota</taxon>
        <taxon>Viridiplantae</taxon>
        <taxon>Streptophyta</taxon>
        <taxon>Embryophyta</taxon>
        <taxon>Tracheophyta</taxon>
        <taxon>Spermatophyta</taxon>
        <taxon>Magnoliopsida</taxon>
        <taxon>eudicotyledons</taxon>
        <taxon>Gunneridae</taxon>
        <taxon>Pentapetalae</taxon>
        <taxon>rosids</taxon>
        <taxon>malvids</taxon>
        <taxon>Myrtales</taxon>
        <taxon>Myrtaceae</taxon>
        <taxon>Myrtoideae</taxon>
        <taxon>Eucalypteae</taxon>
        <taxon>Eucalyptus</taxon>
    </lineage>
</organism>
<dbReference type="PANTHER" id="PTHR13198">
    <property type="entry name" value="RING FINGER PROTEIN 25"/>
    <property type="match status" value="1"/>
</dbReference>
<dbReference type="KEGG" id="egr:104444421"/>
<evidence type="ECO:0000313" key="5">
    <source>
        <dbReference type="EMBL" id="KCW73101.1"/>
    </source>
</evidence>
<dbReference type="CDD" id="cd23818">
    <property type="entry name" value="RWD_RNF25"/>
    <property type="match status" value="1"/>
</dbReference>
<feature type="compositionally biased region" description="Polar residues" evidence="2">
    <location>
        <begin position="315"/>
        <end position="325"/>
    </location>
</feature>
<dbReference type="OMA" id="WEPWEIS"/>
<dbReference type="eggNOG" id="KOG4445">
    <property type="taxonomic scope" value="Eukaryota"/>
</dbReference>
<dbReference type="SUPFAM" id="SSF57850">
    <property type="entry name" value="RING/U-box"/>
    <property type="match status" value="1"/>
</dbReference>
<keyword evidence="1" id="KW-0862">Zinc</keyword>
<gene>
    <name evidence="5" type="ORF">EUGRSUZ_E01546</name>
</gene>
<dbReference type="InterPro" id="IPR001841">
    <property type="entry name" value="Znf_RING"/>
</dbReference>
<dbReference type="GO" id="GO:0006511">
    <property type="term" value="P:ubiquitin-dependent protein catabolic process"/>
    <property type="evidence" value="ECO:0000318"/>
    <property type="project" value="GO_Central"/>
</dbReference>
<evidence type="ECO:0000259" key="4">
    <source>
        <dbReference type="PROSITE" id="PS50908"/>
    </source>
</evidence>
<keyword evidence="1" id="KW-0479">Metal-binding</keyword>
<dbReference type="FunFam" id="3.30.40.10:FF:000914">
    <property type="entry name" value="RWD domain-containing protein"/>
    <property type="match status" value="1"/>
</dbReference>
<dbReference type="SMART" id="SM00591">
    <property type="entry name" value="RWD"/>
    <property type="match status" value="1"/>
</dbReference>
<dbReference type="InterPro" id="IPR016135">
    <property type="entry name" value="UBQ-conjugating_enzyme/RWD"/>
</dbReference>
<evidence type="ECO:0008006" key="6">
    <source>
        <dbReference type="Google" id="ProtNLM"/>
    </source>
</evidence>
<dbReference type="STRING" id="71139.A0A059C4J0"/>
<proteinExistence type="predicted"/>
<protein>
    <recommendedName>
        <fullName evidence="6">RING-type domain-containing protein</fullName>
    </recommendedName>
</protein>
<name>A0A059C4J0_EUCGR</name>
<reference evidence="5" key="1">
    <citation type="submission" date="2013-07" db="EMBL/GenBank/DDBJ databases">
        <title>The genome of Eucalyptus grandis.</title>
        <authorList>
            <person name="Schmutz J."/>
            <person name="Hayes R."/>
            <person name="Myburg A."/>
            <person name="Tuskan G."/>
            <person name="Grattapaglia D."/>
            <person name="Rokhsar D.S."/>
        </authorList>
    </citation>
    <scope>NUCLEOTIDE SEQUENCE</scope>
    <source>
        <tissue evidence="5">Leaf extractions</tissue>
    </source>
</reference>
<dbReference type="Pfam" id="PF05773">
    <property type="entry name" value="RWD"/>
    <property type="match status" value="1"/>
</dbReference>
<dbReference type="PROSITE" id="PS50908">
    <property type="entry name" value="RWD"/>
    <property type="match status" value="1"/>
</dbReference>
<dbReference type="InterPro" id="IPR006575">
    <property type="entry name" value="RWD_dom"/>
</dbReference>
<dbReference type="Gramene" id="KCW73101">
    <property type="protein sequence ID" value="KCW73101"/>
    <property type="gene ID" value="EUGRSUZ_E01546"/>
</dbReference>
<evidence type="ECO:0000256" key="2">
    <source>
        <dbReference type="SAM" id="MobiDB-lite"/>
    </source>
</evidence>
<evidence type="ECO:0000259" key="3">
    <source>
        <dbReference type="PROSITE" id="PS50089"/>
    </source>
</evidence>
<dbReference type="InterPro" id="IPR039133">
    <property type="entry name" value="RNF25"/>
</dbReference>
<dbReference type="InParanoid" id="A0A059C4J0"/>
<sequence>MAGHDDDEVAMEVEAVEAVYGGDCVVVDRHPPRLHVRIAPRTADVSSQQFVEAVIGISAGPQYPDVLPDVELIESKGLDDRRQKYLLDCILDKARQLSSCSMLVALCEEAVELLSKMNHPEGDCPMCLYPLVPEDTEHRDLAFMKLMSCFHCFHCECIIRWWNWLQNENQTEIGEMGNEKGLESRGNCPVCRKVFQAKDLEHVLKLISSFSSKSIFEGDVPEENGELLQSDSENRRKQRFETITKVQQENNGLIEPKKDLVVLPGMYITPTITSSTSGAMNDNIEQQQPRDEAVSSETDSSNALKQRRDKAVASVRNSVGSSNTRGAIDHRNSGTSKSSARNARKPGKHWVRKDTTPRG</sequence>
<feature type="region of interest" description="Disordered" evidence="2">
    <location>
        <begin position="271"/>
        <end position="359"/>
    </location>
</feature>
<accession>A0A059C4J0</accession>
<dbReference type="GO" id="GO:0008270">
    <property type="term" value="F:zinc ion binding"/>
    <property type="evidence" value="ECO:0007669"/>
    <property type="project" value="UniProtKB-KW"/>
</dbReference>
<dbReference type="AlphaFoldDB" id="A0A059C4J0"/>
<feature type="compositionally biased region" description="Polar residues" evidence="2">
    <location>
        <begin position="295"/>
        <end position="304"/>
    </location>
</feature>
<dbReference type="GO" id="GO:0005634">
    <property type="term" value="C:nucleus"/>
    <property type="evidence" value="ECO:0000318"/>
    <property type="project" value="GO_Central"/>
</dbReference>
<feature type="domain" description="RING-type" evidence="3">
    <location>
        <begin position="124"/>
        <end position="192"/>
    </location>
</feature>
<dbReference type="GO" id="GO:0072344">
    <property type="term" value="P:rescue of stalled ribosome"/>
    <property type="evidence" value="ECO:0000318"/>
    <property type="project" value="GO_Central"/>
</dbReference>
<dbReference type="SUPFAM" id="SSF54495">
    <property type="entry name" value="UBC-like"/>
    <property type="match status" value="1"/>
</dbReference>